<sequence length="238" mass="24592">MVTKTSPTSAEAMSTPTIEDAPTSSITDRFVSTAEVTVSKIFPAGFADTLNFALTTGFGDFVGVLSGHTAYYAAKKAVTGSEDINMKAEAQTGFLLASAAFCSGTGWQPIVNCLQGMNLPFASVMAGTWVGCGTLFYLGLRGGRTIFSSMEHIEEPTYENSKNDASLSVAIGGATGFFVGTDAAYLPDQNFLINVVGIADGTPDLTGCAIAGSSTALGFAACQSAFNIAFPAGKCWND</sequence>
<dbReference type="EMBL" id="BLQM01000065">
    <property type="protein sequence ID" value="GMH58579.1"/>
    <property type="molecule type" value="Genomic_DNA"/>
</dbReference>
<evidence type="ECO:0000256" key="1">
    <source>
        <dbReference type="SAM" id="MobiDB-lite"/>
    </source>
</evidence>
<dbReference type="Proteomes" id="UP001162640">
    <property type="component" value="Unassembled WGS sequence"/>
</dbReference>
<gene>
    <name evidence="3" type="ORF">TL16_g02642</name>
</gene>
<protein>
    <submittedName>
        <fullName evidence="3">Uncharacterized protein</fullName>
    </submittedName>
</protein>
<accession>A0A9W7DW53</accession>
<proteinExistence type="predicted"/>
<feature type="transmembrane region" description="Helical" evidence="2">
    <location>
        <begin position="119"/>
        <end position="140"/>
    </location>
</feature>
<reference evidence="4" key="1">
    <citation type="journal article" date="2023" name="Commun. Biol.">
        <title>Genome analysis of Parmales, the sister group of diatoms, reveals the evolutionary specialization of diatoms from phago-mixotrophs to photoautotrophs.</title>
        <authorList>
            <person name="Ban H."/>
            <person name="Sato S."/>
            <person name="Yoshikawa S."/>
            <person name="Yamada K."/>
            <person name="Nakamura Y."/>
            <person name="Ichinomiya M."/>
            <person name="Sato N."/>
            <person name="Blanc-Mathieu R."/>
            <person name="Endo H."/>
            <person name="Kuwata A."/>
            <person name="Ogata H."/>
        </authorList>
    </citation>
    <scope>NUCLEOTIDE SEQUENCE [LARGE SCALE GENOMIC DNA]</scope>
</reference>
<keyword evidence="2" id="KW-1133">Transmembrane helix</keyword>
<organism evidence="3 4">
    <name type="scientific">Triparma laevis f. inornata</name>
    <dbReference type="NCBI Taxonomy" id="1714386"/>
    <lineage>
        <taxon>Eukaryota</taxon>
        <taxon>Sar</taxon>
        <taxon>Stramenopiles</taxon>
        <taxon>Ochrophyta</taxon>
        <taxon>Bolidophyceae</taxon>
        <taxon>Parmales</taxon>
        <taxon>Triparmaceae</taxon>
        <taxon>Triparma</taxon>
    </lineage>
</organism>
<evidence type="ECO:0000313" key="4">
    <source>
        <dbReference type="Proteomes" id="UP001162640"/>
    </source>
</evidence>
<dbReference type="AlphaFoldDB" id="A0A9W7DW53"/>
<comment type="caution">
    <text evidence="3">The sequence shown here is derived from an EMBL/GenBank/DDBJ whole genome shotgun (WGS) entry which is preliminary data.</text>
</comment>
<keyword evidence="2" id="KW-0812">Transmembrane</keyword>
<evidence type="ECO:0000256" key="2">
    <source>
        <dbReference type="SAM" id="Phobius"/>
    </source>
</evidence>
<keyword evidence="2" id="KW-0472">Membrane</keyword>
<evidence type="ECO:0000313" key="3">
    <source>
        <dbReference type="EMBL" id="GMH58579.1"/>
    </source>
</evidence>
<feature type="region of interest" description="Disordered" evidence="1">
    <location>
        <begin position="1"/>
        <end position="21"/>
    </location>
</feature>
<name>A0A9W7DW53_9STRA</name>